<feature type="transmembrane region" description="Helical" evidence="2">
    <location>
        <begin position="50"/>
        <end position="66"/>
    </location>
</feature>
<protein>
    <submittedName>
        <fullName evidence="3">Uncharacterized protein</fullName>
    </submittedName>
</protein>
<gene>
    <name evidence="3" type="ORF">A3A05_00770</name>
</gene>
<evidence type="ECO:0000313" key="4">
    <source>
        <dbReference type="Proteomes" id="UP000176187"/>
    </source>
</evidence>
<name>A0A1F6WVI1_9BACT</name>
<feature type="transmembrane region" description="Helical" evidence="2">
    <location>
        <begin position="20"/>
        <end position="38"/>
    </location>
</feature>
<keyword evidence="2" id="KW-1133">Transmembrane helix</keyword>
<feature type="transmembrane region" description="Helical" evidence="2">
    <location>
        <begin position="248"/>
        <end position="275"/>
    </location>
</feature>
<evidence type="ECO:0000256" key="1">
    <source>
        <dbReference type="SAM" id="MobiDB-lite"/>
    </source>
</evidence>
<feature type="compositionally biased region" description="Polar residues" evidence="1">
    <location>
        <begin position="533"/>
        <end position="543"/>
    </location>
</feature>
<feature type="transmembrane region" description="Helical" evidence="2">
    <location>
        <begin position="206"/>
        <end position="227"/>
    </location>
</feature>
<feature type="transmembrane region" description="Helical" evidence="2">
    <location>
        <begin position="110"/>
        <end position="135"/>
    </location>
</feature>
<dbReference type="EMBL" id="MFUY01000020">
    <property type="protein sequence ID" value="OGI85878.1"/>
    <property type="molecule type" value="Genomic_DNA"/>
</dbReference>
<dbReference type="SUPFAM" id="SSF48452">
    <property type="entry name" value="TPR-like"/>
    <property type="match status" value="1"/>
</dbReference>
<dbReference type="Proteomes" id="UP000176187">
    <property type="component" value="Unassembled WGS sequence"/>
</dbReference>
<keyword evidence="2" id="KW-0472">Membrane</keyword>
<dbReference type="Gene3D" id="1.25.40.10">
    <property type="entry name" value="Tetratricopeptide repeat domain"/>
    <property type="match status" value="1"/>
</dbReference>
<dbReference type="STRING" id="1801774.A3A05_00770"/>
<dbReference type="InterPro" id="IPR011990">
    <property type="entry name" value="TPR-like_helical_dom_sf"/>
</dbReference>
<keyword evidence="2" id="KW-0812">Transmembrane</keyword>
<dbReference type="AlphaFoldDB" id="A0A1F6WVI1"/>
<accession>A0A1F6WVI1</accession>
<evidence type="ECO:0000256" key="2">
    <source>
        <dbReference type="SAM" id="Phobius"/>
    </source>
</evidence>
<reference evidence="3 4" key="1">
    <citation type="journal article" date="2016" name="Nat. Commun.">
        <title>Thousands of microbial genomes shed light on interconnected biogeochemical processes in an aquifer system.</title>
        <authorList>
            <person name="Anantharaman K."/>
            <person name="Brown C.T."/>
            <person name="Hug L.A."/>
            <person name="Sharon I."/>
            <person name="Castelle C.J."/>
            <person name="Probst A.J."/>
            <person name="Thomas B.C."/>
            <person name="Singh A."/>
            <person name="Wilkins M.J."/>
            <person name="Karaoz U."/>
            <person name="Brodie E.L."/>
            <person name="Williams K.H."/>
            <person name="Hubbard S.S."/>
            <person name="Banfield J.F."/>
        </authorList>
    </citation>
    <scope>NUCLEOTIDE SEQUENCE [LARGE SCALE GENOMIC DNA]</scope>
</reference>
<comment type="caution">
    <text evidence="3">The sequence shown here is derived from an EMBL/GenBank/DDBJ whole genome shotgun (WGS) entry which is preliminary data.</text>
</comment>
<proteinExistence type="predicted"/>
<feature type="region of interest" description="Disordered" evidence="1">
    <location>
        <begin position="533"/>
        <end position="554"/>
    </location>
</feature>
<sequence length="554" mass="59802">MPGILSLGVLADKTGNMLGSWNAFGLFAGFSALVLLLVVEFFQTTKMEKLLFQALTVLSLFLIAAVNFPLVWVLLGFFTLIIFVYKVSIASKEKATEDSTLDAGERKSSFPVFSFSVIIIALLFFISGQFIGGILPSSLGLSNNEVSPSFGATILVAKSVLKEDPVFGIGPNRFGEAWAMHKPIAINATQFWDVAFSSGSGLLPTFAATTGSLGILAWLVFFVLLMWSGIKSIFSSIKNGENWETMAFFILSVYLFAACFFYGGGVVIFLLAFAFSGVFIGLSARNAQNTEISISFLDDHRKSFFSILFIILMIIISAALSFKYIERFVSVAHFTKALQAPTVPLAEESINKALALHVNDLYLRTYAQIYLVKLDSLVKKADALSDSDKADLQTSLTQAVSGAQGAAVYNSKNYLNFKLLGSIYQTAATLGVKDTEGKAVEAYKTAAALNPLNPGLKLNMASASFADGKVKEAKDYANAALTLKSDYIDALVVLSQIAKSEGDNKNAILYAERSLALDGANQNLVKYVDSLKASNSPAPLNTSEKAKEPSTKKK</sequence>
<feature type="compositionally biased region" description="Basic and acidic residues" evidence="1">
    <location>
        <begin position="544"/>
        <end position="554"/>
    </location>
</feature>
<feature type="transmembrane region" description="Helical" evidence="2">
    <location>
        <begin position="304"/>
        <end position="325"/>
    </location>
</feature>
<organism evidence="3 4">
    <name type="scientific">Candidatus Nomurabacteria bacterium RIFCSPLOWO2_01_FULL_41_12</name>
    <dbReference type="NCBI Taxonomy" id="1801774"/>
    <lineage>
        <taxon>Bacteria</taxon>
        <taxon>Candidatus Nomuraibacteriota</taxon>
    </lineage>
</organism>
<evidence type="ECO:0000313" key="3">
    <source>
        <dbReference type="EMBL" id="OGI85878.1"/>
    </source>
</evidence>
<feature type="transmembrane region" description="Helical" evidence="2">
    <location>
        <begin position="72"/>
        <end position="89"/>
    </location>
</feature>